<dbReference type="Proteomes" id="UP000050761">
    <property type="component" value="Unassembled WGS sequence"/>
</dbReference>
<sequence length="107" mass="12676">MDRETFRHTLMNMIREIDLDITRFKNRKDMFQQIYVQYFGTGPDGSIMDDGEGHSRELTRRLGSKFIRQLSNRITKSSELFSHIDRLTANKRRQPSISATEQRFVCC</sequence>
<reference evidence="3" key="2">
    <citation type="submission" date="2019-09" db="UniProtKB">
        <authorList>
            <consortium name="WormBaseParasite"/>
        </authorList>
    </citation>
    <scope>IDENTIFICATION</scope>
</reference>
<reference evidence="1 2" key="1">
    <citation type="submission" date="2018-11" db="EMBL/GenBank/DDBJ databases">
        <authorList>
            <consortium name="Pathogen Informatics"/>
        </authorList>
    </citation>
    <scope>NUCLEOTIDE SEQUENCE [LARGE SCALE GENOMIC DNA]</scope>
</reference>
<accession>A0A183GS62</accession>
<dbReference type="EMBL" id="UZAH01038078">
    <property type="protein sequence ID" value="VDP51931.1"/>
    <property type="molecule type" value="Genomic_DNA"/>
</dbReference>
<evidence type="ECO:0000313" key="1">
    <source>
        <dbReference type="EMBL" id="VDP51931.1"/>
    </source>
</evidence>
<evidence type="ECO:0000313" key="2">
    <source>
        <dbReference type="Proteomes" id="UP000050761"/>
    </source>
</evidence>
<keyword evidence="2" id="KW-1185">Reference proteome</keyword>
<dbReference type="WBParaSite" id="HPBE_0002553201-mRNA-1">
    <property type="protein sequence ID" value="HPBE_0002553201-mRNA-1"/>
    <property type="gene ID" value="HPBE_0002553201"/>
</dbReference>
<organism evidence="2 3">
    <name type="scientific">Heligmosomoides polygyrus</name>
    <name type="common">Parasitic roundworm</name>
    <dbReference type="NCBI Taxonomy" id="6339"/>
    <lineage>
        <taxon>Eukaryota</taxon>
        <taxon>Metazoa</taxon>
        <taxon>Ecdysozoa</taxon>
        <taxon>Nematoda</taxon>
        <taxon>Chromadorea</taxon>
        <taxon>Rhabditida</taxon>
        <taxon>Rhabditina</taxon>
        <taxon>Rhabditomorpha</taxon>
        <taxon>Strongyloidea</taxon>
        <taxon>Heligmosomidae</taxon>
        <taxon>Heligmosomoides</taxon>
    </lineage>
</organism>
<dbReference type="OrthoDB" id="5783282at2759"/>
<gene>
    <name evidence="1" type="ORF">HPBE_LOCUS25531</name>
</gene>
<accession>A0A3P8E644</accession>
<evidence type="ECO:0000313" key="3">
    <source>
        <dbReference type="WBParaSite" id="HPBE_0002553201-mRNA-1"/>
    </source>
</evidence>
<name>A0A183GS62_HELPZ</name>
<proteinExistence type="predicted"/>
<dbReference type="AlphaFoldDB" id="A0A183GS62"/>
<protein>
    <submittedName>
        <fullName evidence="1 3">Uncharacterized protein</fullName>
    </submittedName>
</protein>